<gene>
    <name evidence="5" type="ORF">TREES_T100008337</name>
</gene>
<dbReference type="Pfam" id="PF00001">
    <property type="entry name" value="7tm_1"/>
    <property type="match status" value="1"/>
</dbReference>
<dbReference type="SUPFAM" id="SSF81321">
    <property type="entry name" value="Family A G protein-coupled receptor-like"/>
    <property type="match status" value="1"/>
</dbReference>
<dbReference type="EMBL" id="KB320434">
    <property type="protein sequence ID" value="ELW72209.1"/>
    <property type="molecule type" value="Genomic_DNA"/>
</dbReference>
<dbReference type="AlphaFoldDB" id="L9LBZ6"/>
<reference evidence="6" key="2">
    <citation type="journal article" date="2013" name="Nat. Commun.">
        <title>Genome of the Chinese tree shrew.</title>
        <authorList>
            <person name="Fan Y."/>
            <person name="Huang Z.Y."/>
            <person name="Cao C.C."/>
            <person name="Chen C.S."/>
            <person name="Chen Y.X."/>
            <person name="Fan D.D."/>
            <person name="He J."/>
            <person name="Hou H.L."/>
            <person name="Hu L."/>
            <person name="Hu X.T."/>
            <person name="Jiang X.T."/>
            <person name="Lai R."/>
            <person name="Lang Y.S."/>
            <person name="Liang B."/>
            <person name="Liao S.G."/>
            <person name="Mu D."/>
            <person name="Ma Y.Y."/>
            <person name="Niu Y.Y."/>
            <person name="Sun X.Q."/>
            <person name="Xia J.Q."/>
            <person name="Xiao J."/>
            <person name="Xiong Z.Q."/>
            <person name="Xu L."/>
            <person name="Yang L."/>
            <person name="Zhang Y."/>
            <person name="Zhao W."/>
            <person name="Zhao X.D."/>
            <person name="Zheng Y.T."/>
            <person name="Zhou J.M."/>
            <person name="Zhu Y.B."/>
            <person name="Zhang G.J."/>
            <person name="Wang J."/>
            <person name="Yao Y.G."/>
        </authorList>
    </citation>
    <scope>NUCLEOTIDE SEQUENCE [LARGE SCALE GENOMIC DNA]</scope>
</reference>
<name>L9LBZ6_TUPCH</name>
<evidence type="ECO:0000313" key="5">
    <source>
        <dbReference type="EMBL" id="ELW72209.1"/>
    </source>
</evidence>
<dbReference type="Gene3D" id="1.20.1070.10">
    <property type="entry name" value="Rhodopsin 7-helix transmembrane proteins"/>
    <property type="match status" value="1"/>
</dbReference>
<keyword evidence="2" id="KW-0812">Transmembrane</keyword>
<evidence type="ECO:0000256" key="3">
    <source>
        <dbReference type="ARBA" id="ARBA00022989"/>
    </source>
</evidence>
<dbReference type="Proteomes" id="UP000011518">
    <property type="component" value="Unassembled WGS sequence"/>
</dbReference>
<protein>
    <submittedName>
        <fullName evidence="5">Olfactory receptor 143</fullName>
    </submittedName>
</protein>
<evidence type="ECO:0000256" key="4">
    <source>
        <dbReference type="ARBA" id="ARBA00023136"/>
    </source>
</evidence>
<evidence type="ECO:0000313" key="6">
    <source>
        <dbReference type="Proteomes" id="UP000011518"/>
    </source>
</evidence>
<evidence type="ECO:0000256" key="2">
    <source>
        <dbReference type="ARBA" id="ARBA00022692"/>
    </source>
</evidence>
<reference evidence="6" key="1">
    <citation type="submission" date="2012-07" db="EMBL/GenBank/DDBJ databases">
        <title>Genome of the Chinese tree shrew, a rising model animal genetically related to primates.</title>
        <authorList>
            <person name="Zhang G."/>
            <person name="Fan Y."/>
            <person name="Yao Y."/>
            <person name="Huang Z."/>
        </authorList>
    </citation>
    <scope>NUCLEOTIDE SEQUENCE [LARGE SCALE GENOMIC DNA]</scope>
</reference>
<organism evidence="5 6">
    <name type="scientific">Tupaia chinensis</name>
    <name type="common">Chinese tree shrew</name>
    <name type="synonym">Tupaia belangeri chinensis</name>
    <dbReference type="NCBI Taxonomy" id="246437"/>
    <lineage>
        <taxon>Eukaryota</taxon>
        <taxon>Metazoa</taxon>
        <taxon>Chordata</taxon>
        <taxon>Craniata</taxon>
        <taxon>Vertebrata</taxon>
        <taxon>Euteleostomi</taxon>
        <taxon>Mammalia</taxon>
        <taxon>Eutheria</taxon>
        <taxon>Euarchontoglires</taxon>
        <taxon>Scandentia</taxon>
        <taxon>Tupaiidae</taxon>
        <taxon>Tupaia</taxon>
    </lineage>
</organism>
<accession>L9LBZ6</accession>
<evidence type="ECO:0000256" key="1">
    <source>
        <dbReference type="ARBA" id="ARBA00004370"/>
    </source>
</evidence>
<comment type="subcellular location">
    <subcellularLocation>
        <location evidence="1">Membrane</location>
    </subcellularLocation>
</comment>
<dbReference type="InterPro" id="IPR000276">
    <property type="entry name" value="GPCR_Rhodpsn"/>
</dbReference>
<keyword evidence="4" id="KW-0472">Membrane</keyword>
<keyword evidence="3" id="KW-1133">Transmembrane helix</keyword>
<keyword evidence="6" id="KW-1185">Reference proteome</keyword>
<dbReference type="InParanoid" id="L9LBZ6"/>
<sequence length="166" mass="18270">MLVSFMSEKNFISFTGCMAQLFLFCLFVHSECHVLTVMAYDHYVAIWKPLLYTATMYPQACARLLGSCYVMGLQVSCSSTYADELMDSGTVTTVVIASSLVICISQGLGDFFSQQSTMEVMPGAMCKVRSRADTASGAAKVQWWHVTTRGQSGTFQVHTVPKVWVG</sequence>
<dbReference type="GO" id="GO:0004930">
    <property type="term" value="F:G protein-coupled receptor activity"/>
    <property type="evidence" value="ECO:0007669"/>
    <property type="project" value="InterPro"/>
</dbReference>
<proteinExistence type="predicted"/>
<dbReference type="PANTHER" id="PTHR48018">
    <property type="entry name" value="OLFACTORY RECEPTOR"/>
    <property type="match status" value="1"/>
</dbReference>
<dbReference type="GO" id="GO:0016020">
    <property type="term" value="C:membrane"/>
    <property type="evidence" value="ECO:0007669"/>
    <property type="project" value="UniProtKB-SubCell"/>
</dbReference>
<keyword evidence="5" id="KW-0675">Receptor</keyword>